<keyword evidence="4" id="KW-1185">Reference proteome</keyword>
<evidence type="ECO:0000313" key="3">
    <source>
        <dbReference type="EMBL" id="ADL42513.1"/>
    </source>
</evidence>
<dbReference type="KEGG" id="cob:COB47_1221"/>
<dbReference type="Pfam" id="PF17820">
    <property type="entry name" value="PDZ_6"/>
    <property type="match status" value="1"/>
</dbReference>
<dbReference type="InterPro" id="IPR036034">
    <property type="entry name" value="PDZ_sf"/>
</dbReference>
<dbReference type="EC" id="3.4.21.116" evidence="3"/>
<evidence type="ECO:0000256" key="1">
    <source>
        <dbReference type="SAM" id="Phobius"/>
    </source>
</evidence>
<feature type="domain" description="Peptidase S55" evidence="2">
    <location>
        <begin position="203"/>
        <end position="430"/>
    </location>
</feature>
<dbReference type="SMART" id="SM00228">
    <property type="entry name" value="PDZ"/>
    <property type="match status" value="1"/>
</dbReference>
<dbReference type="InterPro" id="IPR008763">
    <property type="entry name" value="Peptidase_S55"/>
</dbReference>
<keyword evidence="1" id="KW-1133">Transmembrane helix</keyword>
<feature type="transmembrane region" description="Helical" evidence="1">
    <location>
        <begin position="21"/>
        <end position="43"/>
    </location>
</feature>
<gene>
    <name evidence="3" type="ordered locus">COB47_1221</name>
</gene>
<name>D9TKI1_CALOO</name>
<keyword evidence="3" id="KW-0378">Hydrolase</keyword>
<evidence type="ECO:0000313" key="4">
    <source>
        <dbReference type="Proteomes" id="UP000000347"/>
    </source>
</evidence>
<dbReference type="MEROPS" id="S55.001"/>
<keyword evidence="1" id="KW-0812">Transmembrane</keyword>
<dbReference type="AlphaFoldDB" id="D9TKI1"/>
<dbReference type="STRING" id="608506.COB47_1221"/>
<reference evidence="3 4" key="1">
    <citation type="journal article" date="2010" name="J. Bacteriol.">
        <title>Complete genome sequence of the cellulolytic thermophile Caldicellulosiruptor obsidiansis OB47T.</title>
        <authorList>
            <person name="Elkins J.G."/>
            <person name="Lochner A."/>
            <person name="Hamilton-Brehm S.D."/>
            <person name="Davenport K.W."/>
            <person name="Podar M."/>
            <person name="Brown S.D."/>
            <person name="Land M.L."/>
            <person name="Hauser L.J."/>
            <person name="Klingeman D.M."/>
            <person name="Raman B."/>
            <person name="Goodwin L.A."/>
            <person name="Tapia R."/>
            <person name="Meincke L.J."/>
            <person name="Detter J.C."/>
            <person name="Bruce D.C."/>
            <person name="Han C.S."/>
            <person name="Palumbo A.V."/>
            <person name="Cottingham R.W."/>
            <person name="Keller M."/>
            <person name="Graham D.E."/>
        </authorList>
    </citation>
    <scope>NUCLEOTIDE SEQUENCE [LARGE SCALE GENOMIC DNA]</scope>
    <source>
        <strain evidence="4">ATCC BAA-2073 / strain OB47</strain>
    </source>
</reference>
<protein>
    <submittedName>
        <fullName evidence="3">Stage IV sporulation protein B</fullName>
        <ecNumber evidence="3">3.4.21.116</ecNumber>
    </submittedName>
</protein>
<dbReference type="InterPro" id="IPR014219">
    <property type="entry name" value="SpoIVB"/>
</dbReference>
<dbReference type="InterPro" id="IPR001478">
    <property type="entry name" value="PDZ"/>
</dbReference>
<dbReference type="InterPro" id="IPR041489">
    <property type="entry name" value="PDZ_6"/>
</dbReference>
<dbReference type="SUPFAM" id="SSF50156">
    <property type="entry name" value="PDZ domain-like"/>
    <property type="match status" value="1"/>
</dbReference>
<dbReference type="Gene3D" id="2.30.42.10">
    <property type="match status" value="1"/>
</dbReference>
<dbReference type="NCBIfam" id="TIGR02860">
    <property type="entry name" value="spore_IV_B"/>
    <property type="match status" value="1"/>
</dbReference>
<dbReference type="GO" id="GO:0016787">
    <property type="term" value="F:hydrolase activity"/>
    <property type="evidence" value="ECO:0007669"/>
    <property type="project" value="UniProtKB-KW"/>
</dbReference>
<dbReference type="Proteomes" id="UP000000347">
    <property type="component" value="Chromosome"/>
</dbReference>
<evidence type="ECO:0000259" key="2">
    <source>
        <dbReference type="PROSITE" id="PS51494"/>
    </source>
</evidence>
<organism evidence="3 4">
    <name type="scientific">Caldicellulosiruptor obsidiansis (strain ATCC BAA-2073 / JCM 16842 / OB47)</name>
    <dbReference type="NCBI Taxonomy" id="608506"/>
    <lineage>
        <taxon>Bacteria</taxon>
        <taxon>Bacillati</taxon>
        <taxon>Bacillota</taxon>
        <taxon>Bacillota incertae sedis</taxon>
        <taxon>Caldicellulosiruptorales</taxon>
        <taxon>Caldicellulosiruptoraceae</taxon>
        <taxon>Caldicellulosiruptor</taxon>
    </lineage>
</organism>
<dbReference type="eggNOG" id="COG0750">
    <property type="taxonomic scope" value="Bacteria"/>
</dbReference>
<accession>D9TKI1</accession>
<proteinExistence type="predicted"/>
<dbReference type="EMBL" id="CP002164">
    <property type="protein sequence ID" value="ADL42513.1"/>
    <property type="molecule type" value="Genomic_DNA"/>
</dbReference>
<keyword evidence="1" id="KW-0472">Membrane</keyword>
<sequence length="430" mass="47664">MVVEKITYRNFKLIGAKQVKKLVGGLFLFYILLTIFFVIYLYITPDCLTCYSSDKAISIKTPVFINVNLNPSSIQSSTQINFFYRTNKIYISKKVSSVLCELKIGSIPLKRVKISILESNNVYVSGKFVGIKVMTDGILVIGYSYVNSSKSSSQVPAKEAGIQIGDKIVYVDGQKVKDCRQLFEIINSSGGKSLVFVIKRGQLYKQLNIKPVLSSEGVYKIGLWVRDGTSGIGTVTFIDTKRKVFGALGHGISDIDTGILLDVKEGQIYAAEIVDIRKNDKNEIGEVIGRINEHCVVGDVIINSPYGIYGKVAQNNFWNGLQDMEIARVQDIHVGSAYILSGISGNVEKFKIKIERILPLYRNSTKAFVIKITDKRLLQLTSGIVQGMSGSPIIQDNKLVGAVTHVFLKEPEKGYGVFIDNMLNITNLIK</sequence>
<dbReference type="HOGENOM" id="CLU_035713_1_0_9"/>
<dbReference type="Pfam" id="PF05580">
    <property type="entry name" value="Peptidase_S55"/>
    <property type="match status" value="1"/>
</dbReference>
<dbReference type="InterPro" id="IPR009003">
    <property type="entry name" value="Peptidase_S1_PA"/>
</dbReference>
<dbReference type="SUPFAM" id="SSF50494">
    <property type="entry name" value="Trypsin-like serine proteases"/>
    <property type="match status" value="1"/>
</dbReference>
<dbReference type="PROSITE" id="PS51494">
    <property type="entry name" value="SPOIVB"/>
    <property type="match status" value="1"/>
</dbReference>